<dbReference type="Pfam" id="PF05036">
    <property type="entry name" value="SPOR"/>
    <property type="match status" value="1"/>
</dbReference>
<sequence>MPSSRIRNFLRAIMLKSSSRISRFFASVAFGTAVLCASGAMASTSWVVFDADSGRMLGQDDASAQHAPASLAKMMTLYLTFEALKTGRLHWDDALPISKNAASKVRMKLWLKAGDTISTRDAVNGMIIVSANDAATVMGEYLAGSEAAFARLMTQRARQIGMKSTIFANPSGLTANVSQLTTARDMAVLGMALRRDFPEEYALFSQRSFTFRGRVYNGHNNLMYRYAGVDGIKTGYTNVSGYNLVSSAYINNRHLVGVVLGAGSAGQRDGQMAKLLTRFGGVDNGKAAPLVAMAKPQAVTAKLKPDVVADLIDDTQIEQGDGGYPVTSGRSNWRIQLAATPSRAGASELQEKYAPVVSRIVPGAKGEISPSPKGRKVYRVRFSGVRDSAAASKACAQLKRQQIACLAIQN</sequence>
<dbReference type="InterPro" id="IPR036680">
    <property type="entry name" value="SPOR-like_sf"/>
</dbReference>
<evidence type="ECO:0000259" key="10">
    <source>
        <dbReference type="PROSITE" id="PS51724"/>
    </source>
</evidence>
<keyword evidence="11" id="KW-0645">Protease</keyword>
<protein>
    <submittedName>
        <fullName evidence="11">Serine-type D-Ala-D-Ala carboxypeptidase</fullName>
    </submittedName>
</protein>
<dbReference type="InterPro" id="IPR012338">
    <property type="entry name" value="Beta-lactam/transpept-like"/>
</dbReference>
<accession>A0A0E1XD01</accession>
<dbReference type="InterPro" id="IPR007730">
    <property type="entry name" value="SPOR-like_dom"/>
</dbReference>
<dbReference type="GO" id="GO:0009002">
    <property type="term" value="F:serine-type D-Ala-D-Ala carboxypeptidase activity"/>
    <property type="evidence" value="ECO:0007669"/>
    <property type="project" value="InterPro"/>
</dbReference>
<dbReference type="EMBL" id="EQ999546">
    <property type="protein sequence ID" value="EEZ31197.1"/>
    <property type="molecule type" value="Genomic_DNA"/>
</dbReference>
<evidence type="ECO:0000256" key="9">
    <source>
        <dbReference type="RuleBase" id="RU004016"/>
    </source>
</evidence>
<dbReference type="PROSITE" id="PS51724">
    <property type="entry name" value="SPOR"/>
    <property type="match status" value="1"/>
</dbReference>
<keyword evidence="4" id="KW-0133">Cell shape</keyword>
<dbReference type="Gene3D" id="3.30.70.1070">
    <property type="entry name" value="Sporulation related repeat"/>
    <property type="match status" value="1"/>
</dbReference>
<comment type="similarity">
    <text evidence="1 9">Belongs to the peptidase S11 family.</text>
</comment>
<feature type="domain" description="SPOR" evidence="10">
    <location>
        <begin position="327"/>
        <end position="410"/>
    </location>
</feature>
<keyword evidence="5" id="KW-0573">Peptidoglycan synthesis</keyword>
<dbReference type="InterPro" id="IPR001967">
    <property type="entry name" value="Peptidase_S11_N"/>
</dbReference>
<evidence type="ECO:0000256" key="7">
    <source>
        <dbReference type="PIRSR" id="PIRSR618044-1"/>
    </source>
</evidence>
<proteinExistence type="inferred from homology"/>
<reference evidence="11" key="1">
    <citation type="submission" date="2009-01" db="EMBL/GenBank/DDBJ databases">
        <title>The Genome Sequence of Brucella pinnipedialis M292/94/1.</title>
        <authorList>
            <consortium name="The Broad Institute Genome Sequencing Platform"/>
            <person name="Ward D."/>
            <person name="Young S.K."/>
            <person name="Kodira C.D."/>
            <person name="Zeng Q."/>
            <person name="Koehrsen M."/>
            <person name="Alvarado L."/>
            <person name="Berlin A."/>
            <person name="Borenstein D."/>
            <person name="Chen Z."/>
            <person name="Engels R."/>
            <person name="Freedman E."/>
            <person name="Gellesch M."/>
            <person name="Goldberg J."/>
            <person name="Griggs A."/>
            <person name="Gujja S."/>
            <person name="Heiman D."/>
            <person name="Hepburn T."/>
            <person name="Howarth C."/>
            <person name="Jen D."/>
            <person name="Larson L."/>
            <person name="Lewis B."/>
            <person name="Mehta T."/>
            <person name="Park D."/>
            <person name="Pearson M."/>
            <person name="Roberts A."/>
            <person name="Saif S."/>
            <person name="Shea T."/>
            <person name="Shenoy N."/>
            <person name="Sisk P."/>
            <person name="Stolte C."/>
            <person name="Sykes S."/>
            <person name="Walk T."/>
            <person name="White J."/>
            <person name="Yandava C."/>
            <person name="Whatmore A.M."/>
            <person name="Perrett L.L."/>
            <person name="O'Callaghan D."/>
            <person name="Nusbaum C."/>
            <person name="Galagan J."/>
            <person name="Birren B."/>
        </authorList>
    </citation>
    <scope>NUCLEOTIDE SEQUENCE [LARGE SCALE GENOMIC DNA]</scope>
    <source>
        <strain evidence="11">M292/94/1</strain>
    </source>
</reference>
<dbReference type="PANTHER" id="PTHR21581:SF6">
    <property type="entry name" value="TRAFFICKING PROTEIN PARTICLE COMPLEX SUBUNIT 12"/>
    <property type="match status" value="1"/>
</dbReference>
<evidence type="ECO:0000313" key="11">
    <source>
        <dbReference type="EMBL" id="EEZ31197.1"/>
    </source>
</evidence>
<keyword evidence="11" id="KW-0121">Carboxypeptidase</keyword>
<dbReference type="InterPro" id="IPR018044">
    <property type="entry name" value="Peptidase_S11"/>
</dbReference>
<dbReference type="GO" id="GO:0071555">
    <property type="term" value="P:cell wall organization"/>
    <property type="evidence" value="ECO:0007669"/>
    <property type="project" value="UniProtKB-KW"/>
</dbReference>
<feature type="active site" description="Acyl-ester intermediate" evidence="7">
    <location>
        <position position="70"/>
    </location>
</feature>
<evidence type="ECO:0000256" key="4">
    <source>
        <dbReference type="ARBA" id="ARBA00022960"/>
    </source>
</evidence>
<dbReference type="GO" id="GO:0009252">
    <property type="term" value="P:peptidoglycan biosynthetic process"/>
    <property type="evidence" value="ECO:0007669"/>
    <property type="project" value="UniProtKB-KW"/>
</dbReference>
<dbReference type="SUPFAM" id="SSF110997">
    <property type="entry name" value="Sporulation related repeat"/>
    <property type="match status" value="1"/>
</dbReference>
<dbReference type="Gene3D" id="3.40.710.10">
    <property type="entry name" value="DD-peptidase/beta-lactamase superfamily"/>
    <property type="match status" value="1"/>
</dbReference>
<feature type="binding site" evidence="8">
    <location>
        <position position="233"/>
    </location>
    <ligand>
        <name>substrate</name>
    </ligand>
</feature>
<evidence type="ECO:0000256" key="3">
    <source>
        <dbReference type="ARBA" id="ARBA00022801"/>
    </source>
</evidence>
<dbReference type="PRINTS" id="PR00725">
    <property type="entry name" value="DADACBPTASE1"/>
</dbReference>
<dbReference type="Pfam" id="PF00768">
    <property type="entry name" value="Peptidase_S11"/>
    <property type="match status" value="1"/>
</dbReference>
<gene>
    <name evidence="11" type="ORF">BALG_01317</name>
</gene>
<dbReference type="GO" id="GO:0006508">
    <property type="term" value="P:proteolysis"/>
    <property type="evidence" value="ECO:0007669"/>
    <property type="project" value="InterPro"/>
</dbReference>
<dbReference type="AlphaFoldDB" id="A0A0E1XD01"/>
<dbReference type="PANTHER" id="PTHR21581">
    <property type="entry name" value="D-ALANYL-D-ALANINE CARBOXYPEPTIDASE"/>
    <property type="match status" value="1"/>
</dbReference>
<feature type="active site" evidence="7">
    <location>
        <position position="130"/>
    </location>
</feature>
<dbReference type="Proteomes" id="UP000004659">
    <property type="component" value="Unassembled WGS sequence"/>
</dbReference>
<dbReference type="GO" id="GO:0042834">
    <property type="term" value="F:peptidoglycan binding"/>
    <property type="evidence" value="ECO:0007669"/>
    <property type="project" value="InterPro"/>
</dbReference>
<dbReference type="GO" id="GO:0008360">
    <property type="term" value="P:regulation of cell shape"/>
    <property type="evidence" value="ECO:0007669"/>
    <property type="project" value="UniProtKB-KW"/>
</dbReference>
<evidence type="ECO:0000256" key="1">
    <source>
        <dbReference type="ARBA" id="ARBA00007164"/>
    </source>
</evidence>
<dbReference type="SUPFAM" id="SSF56601">
    <property type="entry name" value="beta-lactamase/transpeptidase-like"/>
    <property type="match status" value="1"/>
</dbReference>
<keyword evidence="6" id="KW-0961">Cell wall biogenesis/degradation</keyword>
<evidence type="ECO:0000256" key="8">
    <source>
        <dbReference type="PIRSR" id="PIRSR618044-2"/>
    </source>
</evidence>
<organism evidence="11">
    <name type="scientific">Brucella pinnipedialis M292/94/1</name>
    <dbReference type="NCBI Taxonomy" id="520462"/>
    <lineage>
        <taxon>Bacteria</taxon>
        <taxon>Pseudomonadati</taxon>
        <taxon>Pseudomonadota</taxon>
        <taxon>Alphaproteobacteria</taxon>
        <taxon>Hyphomicrobiales</taxon>
        <taxon>Brucellaceae</taxon>
        <taxon>Brucella/Ochrobactrum group</taxon>
        <taxon>Brucella</taxon>
    </lineage>
</organism>
<evidence type="ECO:0000256" key="2">
    <source>
        <dbReference type="ARBA" id="ARBA00022729"/>
    </source>
</evidence>
<feature type="active site" description="Proton acceptor" evidence="7">
    <location>
        <position position="73"/>
    </location>
</feature>
<evidence type="ECO:0000256" key="6">
    <source>
        <dbReference type="ARBA" id="ARBA00023316"/>
    </source>
</evidence>
<keyword evidence="2" id="KW-0732">Signal</keyword>
<evidence type="ECO:0000256" key="5">
    <source>
        <dbReference type="ARBA" id="ARBA00022984"/>
    </source>
</evidence>
<dbReference type="HOGENOM" id="CLU_027070_1_1_5"/>
<name>A0A0E1XD01_9HYPH</name>
<keyword evidence="3" id="KW-0378">Hydrolase</keyword>